<proteinExistence type="predicted"/>
<reference evidence="2 3" key="1">
    <citation type="submission" date="2015-04" db="EMBL/GenBank/DDBJ databases">
        <title>Complete genome sequence of Schizopora paradoxa KUC8140, a cosmopolitan wood degrader in East Asia.</title>
        <authorList>
            <consortium name="DOE Joint Genome Institute"/>
            <person name="Min B."/>
            <person name="Park H."/>
            <person name="Jang Y."/>
            <person name="Kim J.-J."/>
            <person name="Kim K.H."/>
            <person name="Pangilinan J."/>
            <person name="Lipzen A."/>
            <person name="Riley R."/>
            <person name="Grigoriev I.V."/>
            <person name="Spatafora J.W."/>
            <person name="Choi I.-G."/>
        </authorList>
    </citation>
    <scope>NUCLEOTIDE SEQUENCE [LARGE SCALE GENOMIC DNA]</scope>
    <source>
        <strain evidence="2 3">KUC8140</strain>
    </source>
</reference>
<feature type="region of interest" description="Disordered" evidence="1">
    <location>
        <begin position="1"/>
        <end position="80"/>
    </location>
</feature>
<evidence type="ECO:0000313" key="3">
    <source>
        <dbReference type="Proteomes" id="UP000053477"/>
    </source>
</evidence>
<dbReference type="EMBL" id="KQ086087">
    <property type="protein sequence ID" value="KLO08539.1"/>
    <property type="molecule type" value="Genomic_DNA"/>
</dbReference>
<organism evidence="2 3">
    <name type="scientific">Schizopora paradoxa</name>
    <dbReference type="NCBI Taxonomy" id="27342"/>
    <lineage>
        <taxon>Eukaryota</taxon>
        <taxon>Fungi</taxon>
        <taxon>Dikarya</taxon>
        <taxon>Basidiomycota</taxon>
        <taxon>Agaricomycotina</taxon>
        <taxon>Agaricomycetes</taxon>
        <taxon>Hymenochaetales</taxon>
        <taxon>Schizoporaceae</taxon>
        <taxon>Schizopora</taxon>
    </lineage>
</organism>
<evidence type="ECO:0000256" key="1">
    <source>
        <dbReference type="SAM" id="MobiDB-lite"/>
    </source>
</evidence>
<feature type="compositionally biased region" description="Polar residues" evidence="1">
    <location>
        <begin position="21"/>
        <end position="41"/>
    </location>
</feature>
<gene>
    <name evidence="2" type="ORF">SCHPADRAFT_603680</name>
</gene>
<protein>
    <submittedName>
        <fullName evidence="2">Uncharacterized protein</fullName>
    </submittedName>
</protein>
<evidence type="ECO:0000313" key="2">
    <source>
        <dbReference type="EMBL" id="KLO08539.1"/>
    </source>
</evidence>
<dbReference type="Proteomes" id="UP000053477">
    <property type="component" value="Unassembled WGS sequence"/>
</dbReference>
<accession>A0A0H2R9N7</accession>
<name>A0A0H2R9N7_9AGAM</name>
<dbReference type="InParanoid" id="A0A0H2R9N7"/>
<keyword evidence="3" id="KW-1185">Reference proteome</keyword>
<dbReference type="AlphaFoldDB" id="A0A0H2R9N7"/>
<sequence>MGPPRILRPLPPPPPEDEPIQQESKPTSPANVVYSVQNISVSSPPLPPKRRSLPPPARLPPPPPPASALPDIPKVKGMNIPQPTKRRMLTRKKLKSILLNPKYIKVYHLAVQNHFSTSFQLNPKRSAIVGFHQHRRSRLLLRYLLTDPCALRLCLRRQLTGDVSGVRL</sequence>
<feature type="compositionally biased region" description="Pro residues" evidence="1">
    <location>
        <begin position="53"/>
        <end position="67"/>
    </location>
</feature>